<keyword evidence="1" id="KW-0472">Membrane</keyword>
<gene>
    <name evidence="2" type="ORF">AY586_07095</name>
</gene>
<organism evidence="2 3">
    <name type="scientific">Marichromatium gracile</name>
    <name type="common">Chromatium gracile</name>
    <dbReference type="NCBI Taxonomy" id="1048"/>
    <lineage>
        <taxon>Bacteria</taxon>
        <taxon>Pseudomonadati</taxon>
        <taxon>Pseudomonadota</taxon>
        <taxon>Gammaproteobacteria</taxon>
        <taxon>Chromatiales</taxon>
        <taxon>Chromatiaceae</taxon>
        <taxon>Marichromatium</taxon>
    </lineage>
</organism>
<sequence length="171" mass="17849">MQALIMFFAELCWLRRTPQQLPASETLFVVVLLADLLVGMLVGVSAGIGWWPSLLQALAEIALTLAALYVALSAVRHARRFLQTATALLGAGALLGLLALVPLGLQPTGSRETELAALGALLFLALVVWSLVVTGHILRHAFVIGLGQGVAIALAFELFAVALIGALFGGG</sequence>
<dbReference type="RefSeq" id="WP_062272023.1">
    <property type="nucleotide sequence ID" value="NZ_JAKEDQ010000002.1"/>
</dbReference>
<evidence type="ECO:0000256" key="1">
    <source>
        <dbReference type="SAM" id="Phobius"/>
    </source>
</evidence>
<evidence type="ECO:0008006" key="4">
    <source>
        <dbReference type="Google" id="ProtNLM"/>
    </source>
</evidence>
<dbReference type="Proteomes" id="UP000075766">
    <property type="component" value="Unassembled WGS sequence"/>
</dbReference>
<keyword evidence="1" id="KW-1133">Transmembrane helix</keyword>
<evidence type="ECO:0000313" key="2">
    <source>
        <dbReference type="EMBL" id="KXX66155.1"/>
    </source>
</evidence>
<proteinExistence type="predicted"/>
<reference evidence="2 3" key="1">
    <citation type="submission" date="2016-02" db="EMBL/GenBank/DDBJ databases">
        <title>Genome sequence of Marichromatium gracile YL-28, a purple sulfur bacterium.</title>
        <authorList>
            <person name="Zhao C."/>
            <person name="Hong X."/>
            <person name="Chen S."/>
            <person name="Yang S."/>
        </authorList>
    </citation>
    <scope>NUCLEOTIDE SEQUENCE [LARGE SCALE GENOMIC DNA]</scope>
    <source>
        <strain evidence="2 3">YL28</strain>
    </source>
</reference>
<accession>A0ABR5VLF2</accession>
<protein>
    <recommendedName>
        <fullName evidence="4">Yip1-like protein</fullName>
    </recommendedName>
</protein>
<feature type="transmembrane region" description="Helical" evidence="1">
    <location>
        <begin position="117"/>
        <end position="138"/>
    </location>
</feature>
<comment type="caution">
    <text evidence="2">The sequence shown here is derived from an EMBL/GenBank/DDBJ whole genome shotgun (WGS) entry which is preliminary data.</text>
</comment>
<evidence type="ECO:0000313" key="3">
    <source>
        <dbReference type="Proteomes" id="UP000075766"/>
    </source>
</evidence>
<feature type="transmembrane region" description="Helical" evidence="1">
    <location>
        <begin position="150"/>
        <end position="169"/>
    </location>
</feature>
<keyword evidence="1" id="KW-0812">Transmembrane</keyword>
<feature type="transmembrane region" description="Helical" evidence="1">
    <location>
        <begin position="57"/>
        <end position="75"/>
    </location>
</feature>
<feature type="transmembrane region" description="Helical" evidence="1">
    <location>
        <begin position="87"/>
        <end position="105"/>
    </location>
</feature>
<name>A0ABR5VLF2_MARGR</name>
<feature type="transmembrane region" description="Helical" evidence="1">
    <location>
        <begin position="26"/>
        <end position="51"/>
    </location>
</feature>
<dbReference type="EMBL" id="LSYU01000024">
    <property type="protein sequence ID" value="KXX66155.1"/>
    <property type="molecule type" value="Genomic_DNA"/>
</dbReference>
<keyword evidence="3" id="KW-1185">Reference proteome</keyword>